<dbReference type="AlphaFoldDB" id="A0A3S5C507"/>
<keyword evidence="3" id="KW-1185">Reference proteome</keyword>
<proteinExistence type="predicted"/>
<evidence type="ECO:0000313" key="2">
    <source>
        <dbReference type="EMBL" id="VEL35826.1"/>
    </source>
</evidence>
<feature type="compositionally biased region" description="Acidic residues" evidence="1">
    <location>
        <begin position="70"/>
        <end position="96"/>
    </location>
</feature>
<evidence type="ECO:0000313" key="3">
    <source>
        <dbReference type="Proteomes" id="UP000784294"/>
    </source>
</evidence>
<gene>
    <name evidence="2" type="ORF">PXEA_LOCUS29266</name>
</gene>
<feature type="region of interest" description="Disordered" evidence="1">
    <location>
        <begin position="24"/>
        <end position="157"/>
    </location>
</feature>
<feature type="compositionally biased region" description="Low complexity" evidence="1">
    <location>
        <begin position="133"/>
        <end position="143"/>
    </location>
</feature>
<name>A0A3S5C507_9PLAT</name>
<reference evidence="2" key="1">
    <citation type="submission" date="2018-11" db="EMBL/GenBank/DDBJ databases">
        <authorList>
            <consortium name="Pathogen Informatics"/>
        </authorList>
    </citation>
    <scope>NUCLEOTIDE SEQUENCE</scope>
</reference>
<comment type="caution">
    <text evidence="2">The sequence shown here is derived from an EMBL/GenBank/DDBJ whole genome shotgun (WGS) entry which is preliminary data.</text>
</comment>
<organism evidence="2 3">
    <name type="scientific">Protopolystoma xenopodis</name>
    <dbReference type="NCBI Taxonomy" id="117903"/>
    <lineage>
        <taxon>Eukaryota</taxon>
        <taxon>Metazoa</taxon>
        <taxon>Spiralia</taxon>
        <taxon>Lophotrochozoa</taxon>
        <taxon>Platyhelminthes</taxon>
        <taxon>Monogenea</taxon>
        <taxon>Polyopisthocotylea</taxon>
        <taxon>Polystomatidea</taxon>
        <taxon>Polystomatidae</taxon>
        <taxon>Protopolystoma</taxon>
    </lineage>
</organism>
<sequence>MATATFSNAWSKYADLRLTQQRLSTRNPLLHSTAGQPEGSVRGSKSTRQTPGKVESETETGAEEDRSYELEEEREEAEAEDEDEEKEENEEEERVEDEARFHTGSSRPLALPRPIQLKPQLVPRAPGEPNTRVLVSSSSLMVSGRLDGPSSYVNDDT</sequence>
<protein>
    <submittedName>
        <fullName evidence="2">Uncharacterized protein</fullName>
    </submittedName>
</protein>
<dbReference type="EMBL" id="CAAALY010250780">
    <property type="protein sequence ID" value="VEL35826.1"/>
    <property type="molecule type" value="Genomic_DNA"/>
</dbReference>
<evidence type="ECO:0000256" key="1">
    <source>
        <dbReference type="SAM" id="MobiDB-lite"/>
    </source>
</evidence>
<accession>A0A3S5C507</accession>
<dbReference type="Proteomes" id="UP000784294">
    <property type="component" value="Unassembled WGS sequence"/>
</dbReference>